<name>A0A2N6SSQ0_FINMA</name>
<comment type="caution">
    <text evidence="1">The sequence shown here is derived from an EMBL/GenBank/DDBJ whole genome shotgun (WGS) entry which is preliminary data.</text>
</comment>
<sequence length="151" mass="17230">MKQLQAIIPIYVDNIGNAVQLYFNDFTTTNYCSLDCCIKKIARNQLIDITEAKKLIKKSLNITKNPPICFKNGTYCMIKVRKPISKNDGSYGLFNIESIEEIKTGHIILANNQKITTLESKKSIEDKIQKAKLARLLIDDYTTNLDILTRK</sequence>
<proteinExistence type="predicted"/>
<dbReference type="RefSeq" id="WP_102164101.1">
    <property type="nucleotide sequence ID" value="NZ_CP170999.1"/>
</dbReference>
<accession>A0A2N6SSQ0</accession>
<dbReference type="AlphaFoldDB" id="A0A2N6SSQ0"/>
<reference evidence="1 2" key="1">
    <citation type="submission" date="2017-09" db="EMBL/GenBank/DDBJ databases">
        <title>Bacterial strain isolated from the female urinary microbiota.</title>
        <authorList>
            <person name="Thomas-White K."/>
            <person name="Kumar N."/>
            <person name="Forster S."/>
            <person name="Putonti C."/>
            <person name="Lawley T."/>
            <person name="Wolfe A.J."/>
        </authorList>
    </citation>
    <scope>NUCLEOTIDE SEQUENCE [LARGE SCALE GENOMIC DNA]</scope>
    <source>
        <strain evidence="1 2">UMB0115</strain>
    </source>
</reference>
<evidence type="ECO:0000313" key="2">
    <source>
        <dbReference type="Proteomes" id="UP000235723"/>
    </source>
</evidence>
<dbReference type="Proteomes" id="UP000235723">
    <property type="component" value="Unassembled WGS sequence"/>
</dbReference>
<dbReference type="EMBL" id="PNHD01000005">
    <property type="protein sequence ID" value="PMC60107.1"/>
    <property type="molecule type" value="Genomic_DNA"/>
</dbReference>
<evidence type="ECO:0000313" key="1">
    <source>
        <dbReference type="EMBL" id="PMC60107.1"/>
    </source>
</evidence>
<gene>
    <name evidence="1" type="ORF">CJ208_04570</name>
</gene>
<organism evidence="1 2">
    <name type="scientific">Finegoldia magna</name>
    <name type="common">Peptostreptococcus magnus</name>
    <dbReference type="NCBI Taxonomy" id="1260"/>
    <lineage>
        <taxon>Bacteria</taxon>
        <taxon>Bacillati</taxon>
        <taxon>Bacillota</taxon>
        <taxon>Tissierellia</taxon>
        <taxon>Tissierellales</taxon>
        <taxon>Peptoniphilaceae</taxon>
        <taxon>Finegoldia</taxon>
    </lineage>
</organism>
<protein>
    <submittedName>
        <fullName evidence="1">Uncharacterized protein</fullName>
    </submittedName>
</protein>